<dbReference type="EMBL" id="BTSX01000005">
    <property type="protein sequence ID" value="GMT00559.1"/>
    <property type="molecule type" value="Genomic_DNA"/>
</dbReference>
<evidence type="ECO:0000313" key="2">
    <source>
        <dbReference type="Proteomes" id="UP001432027"/>
    </source>
</evidence>
<sequence length="133" mass="14838">MYEYFGSYVMEIVSVSSRFLQNLLCLVDFSCDVWRASSIGMVSNHDLLVCFLQFTGLDIGSDSQNESSFSFAHLILESTTMILLENGNFLKSFLECSLVSEDGTSPEGSSSHENSCCDETTTTHFIDPIERTE</sequence>
<comment type="caution">
    <text evidence="1">The sequence shown here is derived from an EMBL/GenBank/DDBJ whole genome shotgun (WGS) entry which is preliminary data.</text>
</comment>
<evidence type="ECO:0000313" key="1">
    <source>
        <dbReference type="EMBL" id="GMT00559.1"/>
    </source>
</evidence>
<proteinExistence type="predicted"/>
<dbReference type="Proteomes" id="UP001432027">
    <property type="component" value="Unassembled WGS sequence"/>
</dbReference>
<gene>
    <name evidence="1" type="ORF">PENTCL1PPCAC_22733</name>
</gene>
<name>A0AAV5U134_9BILA</name>
<protein>
    <submittedName>
        <fullName evidence="1">Uncharacterized protein</fullName>
    </submittedName>
</protein>
<keyword evidence="2" id="KW-1185">Reference proteome</keyword>
<organism evidence="1 2">
    <name type="scientific">Pristionchus entomophagus</name>
    <dbReference type="NCBI Taxonomy" id="358040"/>
    <lineage>
        <taxon>Eukaryota</taxon>
        <taxon>Metazoa</taxon>
        <taxon>Ecdysozoa</taxon>
        <taxon>Nematoda</taxon>
        <taxon>Chromadorea</taxon>
        <taxon>Rhabditida</taxon>
        <taxon>Rhabditina</taxon>
        <taxon>Diplogasteromorpha</taxon>
        <taxon>Diplogasteroidea</taxon>
        <taxon>Neodiplogasteridae</taxon>
        <taxon>Pristionchus</taxon>
    </lineage>
</organism>
<dbReference type="AlphaFoldDB" id="A0AAV5U134"/>
<reference evidence="1" key="1">
    <citation type="submission" date="2023-10" db="EMBL/GenBank/DDBJ databases">
        <title>Genome assembly of Pristionchus species.</title>
        <authorList>
            <person name="Yoshida K."/>
            <person name="Sommer R.J."/>
        </authorList>
    </citation>
    <scope>NUCLEOTIDE SEQUENCE</scope>
    <source>
        <strain evidence="1">RS0144</strain>
    </source>
</reference>
<accession>A0AAV5U134</accession>